<accession>A0ABQ5X8K8</accession>
<reference evidence="3" key="1">
    <citation type="journal article" date="2019" name="Int. J. Syst. Evol. Microbiol.">
        <title>The Global Catalogue of Microorganisms (GCM) 10K type strain sequencing project: providing services to taxonomists for standard genome sequencing and annotation.</title>
        <authorList>
            <consortium name="The Broad Institute Genomics Platform"/>
            <consortium name="The Broad Institute Genome Sequencing Center for Infectious Disease"/>
            <person name="Wu L."/>
            <person name="Ma J."/>
        </authorList>
    </citation>
    <scope>NUCLEOTIDE SEQUENCE [LARGE SCALE GENOMIC DNA]</scope>
    <source>
        <strain evidence="3">NBRC 111981</strain>
    </source>
</reference>
<keyword evidence="1" id="KW-0472">Membrane</keyword>
<keyword evidence="1" id="KW-0812">Transmembrane</keyword>
<evidence type="ECO:0000313" key="3">
    <source>
        <dbReference type="Proteomes" id="UP001156627"/>
    </source>
</evidence>
<keyword evidence="3" id="KW-1185">Reference proteome</keyword>
<proteinExistence type="predicted"/>
<organism evidence="2 3">
    <name type="scientific">Dyella flagellata</name>
    <dbReference type="NCBI Taxonomy" id="1867833"/>
    <lineage>
        <taxon>Bacteria</taxon>
        <taxon>Pseudomonadati</taxon>
        <taxon>Pseudomonadota</taxon>
        <taxon>Gammaproteobacteria</taxon>
        <taxon>Lysobacterales</taxon>
        <taxon>Rhodanobacteraceae</taxon>
        <taxon>Dyella</taxon>
    </lineage>
</organism>
<evidence type="ECO:0000313" key="2">
    <source>
        <dbReference type="EMBL" id="GLQ87242.1"/>
    </source>
</evidence>
<feature type="transmembrane region" description="Helical" evidence="1">
    <location>
        <begin position="54"/>
        <end position="86"/>
    </location>
</feature>
<dbReference type="EMBL" id="BSOA01000003">
    <property type="protein sequence ID" value="GLQ87242.1"/>
    <property type="molecule type" value="Genomic_DNA"/>
</dbReference>
<name>A0ABQ5X8K8_9GAMM</name>
<dbReference type="Proteomes" id="UP001156627">
    <property type="component" value="Unassembled WGS sequence"/>
</dbReference>
<gene>
    <name evidence="2" type="ORF">GCM10007898_08080</name>
</gene>
<dbReference type="RefSeq" id="WP_284330668.1">
    <property type="nucleotide sequence ID" value="NZ_BSOA01000003.1"/>
</dbReference>
<sequence length="106" mass="12338">MNTVTLILIVLTAFNLSMLVMKAWGDKFPQPHARNLHANWLQGWRNTQKPVRRFWIQVIVMLAIIVLFNVADQLFVGFLVFVRLVIYCMGYRRARHQIAQAAVQIS</sequence>
<protein>
    <recommendedName>
        <fullName evidence="4">SdpI/YhfL protein family protein</fullName>
    </recommendedName>
</protein>
<comment type="caution">
    <text evidence="2">The sequence shown here is derived from an EMBL/GenBank/DDBJ whole genome shotgun (WGS) entry which is preliminary data.</text>
</comment>
<evidence type="ECO:0008006" key="4">
    <source>
        <dbReference type="Google" id="ProtNLM"/>
    </source>
</evidence>
<evidence type="ECO:0000256" key="1">
    <source>
        <dbReference type="SAM" id="Phobius"/>
    </source>
</evidence>
<keyword evidence="1" id="KW-1133">Transmembrane helix</keyword>